<protein>
    <submittedName>
        <fullName evidence="3">BPI1 domain-containing protein</fullName>
    </submittedName>
</protein>
<dbReference type="EMBL" id="UYSU01040103">
    <property type="protein sequence ID" value="VDM01981.1"/>
    <property type="molecule type" value="Genomic_DNA"/>
</dbReference>
<reference evidence="3" key="1">
    <citation type="submission" date="2016-06" db="UniProtKB">
        <authorList>
            <consortium name="WormBaseParasite"/>
        </authorList>
    </citation>
    <scope>IDENTIFICATION</scope>
</reference>
<sequence>MVVQVKNFLEYYFHFYLLDLQKLSSSIARLQLRIPAEQLSYLSIHLPDVDIAKNAIEEYRNTPSLHVELLDSALDPTAVAKTQKAVLNKLADALQAALVETVKNTMESIFSNLKPAHGKEFCSVHPRAEELIQKVQPLIDSACASIPTLLDQIVMPMVLSVNAKLVQQMYTYMLEAITTDVQNCLKKVPERSQLVCRSTVPSNPDEYFVRQAERVTFGVVCVSTPGTFAPLPLLSPSLPPHPCPCPPPLPSPCPSPLSSSQPTPSTFLPLPLLPSSLSPPLILFSISPHPSLFARGRKIHTAGATAITWVGVTNLKIHEYNICRRVIFLHYKNSECTLPQPIITLTTSWDWK</sequence>
<accession>A0A183TGJ4</accession>
<dbReference type="STRING" id="70667.A0A183TGJ4"/>
<organism evidence="3">
    <name type="scientific">Schistocephalus solidus</name>
    <name type="common">Tapeworm</name>
    <dbReference type="NCBI Taxonomy" id="70667"/>
    <lineage>
        <taxon>Eukaryota</taxon>
        <taxon>Metazoa</taxon>
        <taxon>Spiralia</taxon>
        <taxon>Lophotrochozoa</taxon>
        <taxon>Platyhelminthes</taxon>
        <taxon>Cestoda</taxon>
        <taxon>Eucestoda</taxon>
        <taxon>Diphyllobothriidea</taxon>
        <taxon>Diphyllobothriidae</taxon>
        <taxon>Schistocephalus</taxon>
    </lineage>
</organism>
<proteinExistence type="predicted"/>
<dbReference type="AlphaFoldDB" id="A0A183TGJ4"/>
<evidence type="ECO:0000313" key="1">
    <source>
        <dbReference type="EMBL" id="VDM01981.1"/>
    </source>
</evidence>
<evidence type="ECO:0000313" key="2">
    <source>
        <dbReference type="Proteomes" id="UP000275846"/>
    </source>
</evidence>
<reference evidence="1 2" key="2">
    <citation type="submission" date="2018-11" db="EMBL/GenBank/DDBJ databases">
        <authorList>
            <consortium name="Pathogen Informatics"/>
        </authorList>
    </citation>
    <scope>NUCLEOTIDE SEQUENCE [LARGE SCALE GENOMIC DNA]</scope>
    <source>
        <strain evidence="1 2">NST_G2</strain>
    </source>
</reference>
<gene>
    <name evidence="1" type="ORF">SSLN_LOCUS15595</name>
</gene>
<dbReference type="OrthoDB" id="18598at2759"/>
<evidence type="ECO:0000313" key="3">
    <source>
        <dbReference type="WBParaSite" id="SSLN_0001618301-mRNA-1"/>
    </source>
</evidence>
<dbReference type="Proteomes" id="UP000275846">
    <property type="component" value="Unassembled WGS sequence"/>
</dbReference>
<name>A0A183TGJ4_SCHSO</name>
<dbReference type="WBParaSite" id="SSLN_0001618301-mRNA-1">
    <property type="protein sequence ID" value="SSLN_0001618301-mRNA-1"/>
    <property type="gene ID" value="SSLN_0001618301"/>
</dbReference>
<keyword evidence="2" id="KW-1185">Reference proteome</keyword>